<gene>
    <name evidence="2" type="primary">Acey_s0036.g3324</name>
    <name evidence="2" type="ORF">Y032_0036g3324</name>
</gene>
<organism evidence="2 3">
    <name type="scientific">Ancylostoma ceylanicum</name>
    <dbReference type="NCBI Taxonomy" id="53326"/>
    <lineage>
        <taxon>Eukaryota</taxon>
        <taxon>Metazoa</taxon>
        <taxon>Ecdysozoa</taxon>
        <taxon>Nematoda</taxon>
        <taxon>Chromadorea</taxon>
        <taxon>Rhabditida</taxon>
        <taxon>Rhabditina</taxon>
        <taxon>Rhabditomorpha</taxon>
        <taxon>Strongyloidea</taxon>
        <taxon>Ancylostomatidae</taxon>
        <taxon>Ancylostomatinae</taxon>
        <taxon>Ancylostoma</taxon>
    </lineage>
</organism>
<dbReference type="AlphaFoldDB" id="A0A016UKJ7"/>
<sequence>MRFLPVLLTFVVGAESLGFGMLGLGGCGCAENAPGLRYQVLWSGWCCHRSSLPTQQHVARSPSQRQKGVAVVTATTRVLRHQQHSDTGGVAPLSATPQLLLQLHLRAPESSGRSLKARTIQRCNQNVSPLA</sequence>
<evidence type="ECO:0000313" key="2">
    <source>
        <dbReference type="EMBL" id="EYC15725.1"/>
    </source>
</evidence>
<dbReference type="PROSITE" id="PS51257">
    <property type="entry name" value="PROKAR_LIPOPROTEIN"/>
    <property type="match status" value="1"/>
</dbReference>
<accession>A0A016UKJ7</accession>
<evidence type="ECO:0000313" key="3">
    <source>
        <dbReference type="Proteomes" id="UP000024635"/>
    </source>
</evidence>
<name>A0A016UKJ7_9BILA</name>
<dbReference type="EMBL" id="JARK01001372">
    <property type="protein sequence ID" value="EYC15725.1"/>
    <property type="molecule type" value="Genomic_DNA"/>
</dbReference>
<dbReference type="Proteomes" id="UP000024635">
    <property type="component" value="Unassembled WGS sequence"/>
</dbReference>
<proteinExistence type="predicted"/>
<keyword evidence="1" id="KW-0732">Signal</keyword>
<feature type="chain" id="PRO_5001488850" description="Secreted protein" evidence="1">
    <location>
        <begin position="17"/>
        <end position="131"/>
    </location>
</feature>
<reference evidence="3" key="1">
    <citation type="journal article" date="2015" name="Nat. Genet.">
        <title>The genome and transcriptome of the zoonotic hookworm Ancylostoma ceylanicum identify infection-specific gene families.</title>
        <authorList>
            <person name="Schwarz E.M."/>
            <person name="Hu Y."/>
            <person name="Antoshechkin I."/>
            <person name="Miller M.M."/>
            <person name="Sternberg P.W."/>
            <person name="Aroian R.V."/>
        </authorList>
    </citation>
    <scope>NUCLEOTIDE SEQUENCE</scope>
    <source>
        <strain evidence="3">HY135</strain>
    </source>
</reference>
<keyword evidence="3" id="KW-1185">Reference proteome</keyword>
<comment type="caution">
    <text evidence="2">The sequence shown here is derived from an EMBL/GenBank/DDBJ whole genome shotgun (WGS) entry which is preliminary data.</text>
</comment>
<evidence type="ECO:0000256" key="1">
    <source>
        <dbReference type="SAM" id="SignalP"/>
    </source>
</evidence>
<protein>
    <recommendedName>
        <fullName evidence="4">Secreted protein</fullName>
    </recommendedName>
</protein>
<evidence type="ECO:0008006" key="4">
    <source>
        <dbReference type="Google" id="ProtNLM"/>
    </source>
</evidence>
<feature type="signal peptide" evidence="1">
    <location>
        <begin position="1"/>
        <end position="16"/>
    </location>
</feature>